<comment type="similarity">
    <text evidence="3">Belongs to the binding-protein-dependent transport system permease family. HisMQ subfamily.</text>
</comment>
<gene>
    <name evidence="12" type="ORF">ABID37_002997</name>
</gene>
<keyword evidence="9 10" id="KW-0472">Membrane</keyword>
<dbReference type="PANTHER" id="PTHR30614:SF20">
    <property type="entry name" value="GLUTAMINE TRANSPORT SYSTEM PERMEASE PROTEIN GLNP"/>
    <property type="match status" value="1"/>
</dbReference>
<dbReference type="PANTHER" id="PTHR30614">
    <property type="entry name" value="MEMBRANE COMPONENT OF AMINO ACID ABC TRANSPORTER"/>
    <property type="match status" value="1"/>
</dbReference>
<dbReference type="Pfam" id="PF00528">
    <property type="entry name" value="BPD_transp_1"/>
    <property type="match status" value="1"/>
</dbReference>
<organism evidence="12 13">
    <name type="scientific">Aquamicrobium terrae</name>
    <dbReference type="NCBI Taxonomy" id="1324945"/>
    <lineage>
        <taxon>Bacteria</taxon>
        <taxon>Pseudomonadati</taxon>
        <taxon>Pseudomonadota</taxon>
        <taxon>Alphaproteobacteria</taxon>
        <taxon>Hyphomicrobiales</taxon>
        <taxon>Phyllobacteriaceae</taxon>
        <taxon>Aquamicrobium</taxon>
    </lineage>
</organism>
<evidence type="ECO:0000313" key="13">
    <source>
        <dbReference type="Proteomes" id="UP001549076"/>
    </source>
</evidence>
<dbReference type="InterPro" id="IPR010065">
    <property type="entry name" value="AA_ABC_transptr_permease_3TM"/>
</dbReference>
<dbReference type="RefSeq" id="WP_354196091.1">
    <property type="nucleotide sequence ID" value="NZ_JBEPML010000010.1"/>
</dbReference>
<evidence type="ECO:0000256" key="6">
    <source>
        <dbReference type="ARBA" id="ARBA00022692"/>
    </source>
</evidence>
<dbReference type="CDD" id="cd06261">
    <property type="entry name" value="TM_PBP2"/>
    <property type="match status" value="1"/>
</dbReference>
<keyword evidence="4 10" id="KW-0813">Transport</keyword>
<comment type="caution">
    <text evidence="12">The sequence shown here is derived from an EMBL/GenBank/DDBJ whole genome shotgun (WGS) entry which is preliminary data.</text>
</comment>
<feature type="transmembrane region" description="Helical" evidence="10">
    <location>
        <begin position="186"/>
        <end position="206"/>
    </location>
</feature>
<reference evidence="12 13" key="1">
    <citation type="submission" date="2024-06" db="EMBL/GenBank/DDBJ databases">
        <title>Genomic Encyclopedia of Type Strains, Phase IV (KMG-IV): sequencing the most valuable type-strain genomes for metagenomic binning, comparative biology and taxonomic classification.</title>
        <authorList>
            <person name="Goeker M."/>
        </authorList>
    </citation>
    <scope>NUCLEOTIDE SEQUENCE [LARGE SCALE GENOMIC DNA]</scope>
    <source>
        <strain evidence="12 13">DSM 27865</strain>
    </source>
</reference>
<dbReference type="InterPro" id="IPR043429">
    <property type="entry name" value="ArtM/GltK/GlnP/TcyL/YhdX-like"/>
</dbReference>
<dbReference type="PROSITE" id="PS50928">
    <property type="entry name" value="ABC_TM1"/>
    <property type="match status" value="1"/>
</dbReference>
<protein>
    <submittedName>
        <fullName evidence="12">Polar amino acid transport system permease protein</fullName>
    </submittedName>
</protein>
<dbReference type="NCBIfam" id="TIGR01726">
    <property type="entry name" value="HEQRo_perm_3TM"/>
    <property type="match status" value="1"/>
</dbReference>
<comment type="subcellular location">
    <subcellularLocation>
        <location evidence="2">Cell inner membrane</location>
        <topology evidence="2">Multi-pass membrane protein</topology>
    </subcellularLocation>
    <subcellularLocation>
        <location evidence="10">Cell membrane</location>
        <topology evidence="10">Multi-pass membrane protein</topology>
    </subcellularLocation>
</comment>
<proteinExistence type="inferred from homology"/>
<evidence type="ECO:0000256" key="10">
    <source>
        <dbReference type="RuleBase" id="RU363032"/>
    </source>
</evidence>
<dbReference type="SUPFAM" id="SSF161098">
    <property type="entry name" value="MetI-like"/>
    <property type="match status" value="1"/>
</dbReference>
<feature type="transmembrane region" description="Helical" evidence="10">
    <location>
        <begin position="55"/>
        <end position="77"/>
    </location>
</feature>
<keyword evidence="13" id="KW-1185">Reference proteome</keyword>
<evidence type="ECO:0000256" key="8">
    <source>
        <dbReference type="ARBA" id="ARBA00022989"/>
    </source>
</evidence>
<comment type="function">
    <text evidence="1">Part of the binding-protein-dependent transport system for glutamine; probably responsible for the translocation of the substrate across the membrane.</text>
</comment>
<keyword evidence="8 10" id="KW-1133">Transmembrane helix</keyword>
<dbReference type="EMBL" id="JBEPML010000010">
    <property type="protein sequence ID" value="MET3792774.1"/>
    <property type="molecule type" value="Genomic_DNA"/>
</dbReference>
<keyword evidence="5" id="KW-1003">Cell membrane</keyword>
<keyword evidence="6 10" id="KW-0812">Transmembrane</keyword>
<dbReference type="Proteomes" id="UP001549076">
    <property type="component" value="Unassembled WGS sequence"/>
</dbReference>
<dbReference type="Gene3D" id="1.10.3720.10">
    <property type="entry name" value="MetI-like"/>
    <property type="match status" value="1"/>
</dbReference>
<feature type="transmembrane region" description="Helical" evidence="10">
    <location>
        <begin position="12"/>
        <end position="43"/>
    </location>
</feature>
<evidence type="ECO:0000256" key="7">
    <source>
        <dbReference type="ARBA" id="ARBA00022970"/>
    </source>
</evidence>
<evidence type="ECO:0000256" key="9">
    <source>
        <dbReference type="ARBA" id="ARBA00023136"/>
    </source>
</evidence>
<evidence type="ECO:0000256" key="1">
    <source>
        <dbReference type="ARBA" id="ARBA00003159"/>
    </source>
</evidence>
<accession>A0ABV2N138</accession>
<feature type="domain" description="ABC transmembrane type-1" evidence="11">
    <location>
        <begin position="19"/>
        <end position="207"/>
    </location>
</feature>
<evidence type="ECO:0000259" key="11">
    <source>
        <dbReference type="PROSITE" id="PS50928"/>
    </source>
</evidence>
<sequence>MTQVFELWIEYWPMLAAGLATTAWICALATMIGIAVGLLLACLDGARSTILRRTVRAYIEIMRGLPILILLFVLYYGGPGIGLRLNAETVGVLGLGFYGAAYFAEIFRSGFHSIPKGQIEAARMAGLSAGQIMRHVKLPQMLALITPPMVNQIIILIKESAVLSIITVAELTKNTAQFVNETYAVVGPYLAAALLYWLLVEAVALLGRTVERMVRY</sequence>
<name>A0ABV2N138_9HYPH</name>
<evidence type="ECO:0000256" key="4">
    <source>
        <dbReference type="ARBA" id="ARBA00022448"/>
    </source>
</evidence>
<evidence type="ECO:0000313" key="12">
    <source>
        <dbReference type="EMBL" id="MET3792774.1"/>
    </source>
</evidence>
<dbReference type="InterPro" id="IPR000515">
    <property type="entry name" value="MetI-like"/>
</dbReference>
<evidence type="ECO:0000256" key="5">
    <source>
        <dbReference type="ARBA" id="ARBA00022475"/>
    </source>
</evidence>
<evidence type="ECO:0000256" key="2">
    <source>
        <dbReference type="ARBA" id="ARBA00004429"/>
    </source>
</evidence>
<dbReference type="InterPro" id="IPR035906">
    <property type="entry name" value="MetI-like_sf"/>
</dbReference>
<evidence type="ECO:0000256" key="3">
    <source>
        <dbReference type="ARBA" id="ARBA00010072"/>
    </source>
</evidence>
<keyword evidence="7" id="KW-0029">Amino-acid transport</keyword>